<organism evidence="2 3">
    <name type="scientific">Ostreobium quekettii</name>
    <dbReference type="NCBI Taxonomy" id="121088"/>
    <lineage>
        <taxon>Eukaryota</taxon>
        <taxon>Viridiplantae</taxon>
        <taxon>Chlorophyta</taxon>
        <taxon>core chlorophytes</taxon>
        <taxon>Ulvophyceae</taxon>
        <taxon>TCBD clade</taxon>
        <taxon>Bryopsidales</taxon>
        <taxon>Ostreobineae</taxon>
        <taxon>Ostreobiaceae</taxon>
        <taxon>Ostreobium</taxon>
    </lineage>
</organism>
<proteinExistence type="predicted"/>
<evidence type="ECO:0008006" key="4">
    <source>
        <dbReference type="Google" id="ProtNLM"/>
    </source>
</evidence>
<dbReference type="InterPro" id="IPR038322">
    <property type="entry name" value="Pex19_C_sf"/>
</dbReference>
<dbReference type="GO" id="GO:0045046">
    <property type="term" value="P:protein import into peroxisome membrane"/>
    <property type="evidence" value="ECO:0007669"/>
    <property type="project" value="TreeGrafter"/>
</dbReference>
<dbReference type="Pfam" id="PF04614">
    <property type="entry name" value="Pex19"/>
    <property type="match status" value="1"/>
</dbReference>
<evidence type="ECO:0000313" key="2">
    <source>
        <dbReference type="EMBL" id="CAD7696160.1"/>
    </source>
</evidence>
<evidence type="ECO:0000313" key="3">
    <source>
        <dbReference type="Proteomes" id="UP000708148"/>
    </source>
</evidence>
<dbReference type="EMBL" id="CAJHUC010000437">
    <property type="protein sequence ID" value="CAD7696160.1"/>
    <property type="molecule type" value="Genomic_DNA"/>
</dbReference>
<keyword evidence="3" id="KW-1185">Reference proteome</keyword>
<protein>
    <recommendedName>
        <fullName evidence="4">Peroxin-19</fullName>
    </recommendedName>
</protein>
<dbReference type="AlphaFoldDB" id="A0A8S1IPD1"/>
<feature type="region of interest" description="Disordered" evidence="1">
    <location>
        <begin position="258"/>
        <end position="284"/>
    </location>
</feature>
<comment type="caution">
    <text evidence="2">The sequence shown here is derived from an EMBL/GenBank/DDBJ whole genome shotgun (WGS) entry which is preliminary data.</text>
</comment>
<sequence>MALEDGSDDALEALLDDALRDLEEDAACQPPTPSDLGSSSDTTPVRQSAGATTRGDAGSGGLAFDPLKGPKPSAGTRRGAAADGERLVERRKAEDVREVCAGLTKLTEEIAALGSQENGPGSWPADAGHQDTLNALKAALADTTHPGQGVAQDSDDGNMEAIVGIVMQKLLSKEMLYEPMKDICSRYPAWFEANAATLDKLEEQRFRKQYECIKKIIDMYEKEPDNTSEIMNLMQEVQSCGQPPQDIVEQVAPGLEMGDTLDDAGPASVPPGDFPELAENCKMQ</sequence>
<dbReference type="PANTHER" id="PTHR12774:SF2">
    <property type="entry name" value="PEROXISOMAL BIOGENESIS FACTOR 19"/>
    <property type="match status" value="1"/>
</dbReference>
<dbReference type="PANTHER" id="PTHR12774">
    <property type="entry name" value="PEROXISOMAL BIOGENESIS FACTOR 19"/>
    <property type="match status" value="1"/>
</dbReference>
<reference evidence="2" key="1">
    <citation type="submission" date="2020-12" db="EMBL/GenBank/DDBJ databases">
        <authorList>
            <person name="Iha C."/>
        </authorList>
    </citation>
    <scope>NUCLEOTIDE SEQUENCE</scope>
</reference>
<gene>
    <name evidence="2" type="ORF">OSTQU699_LOCUS1521</name>
</gene>
<feature type="compositionally biased region" description="Polar residues" evidence="1">
    <location>
        <begin position="35"/>
        <end position="51"/>
    </location>
</feature>
<evidence type="ECO:0000256" key="1">
    <source>
        <dbReference type="SAM" id="MobiDB-lite"/>
    </source>
</evidence>
<dbReference type="OrthoDB" id="21292at2759"/>
<dbReference type="GO" id="GO:0033328">
    <property type="term" value="F:peroxisome membrane targeting sequence binding"/>
    <property type="evidence" value="ECO:0007669"/>
    <property type="project" value="TreeGrafter"/>
</dbReference>
<dbReference type="Gene3D" id="1.20.120.900">
    <property type="entry name" value="Pex19, mPTS binding domain"/>
    <property type="match status" value="1"/>
</dbReference>
<feature type="region of interest" description="Disordered" evidence="1">
    <location>
        <begin position="1"/>
        <end position="91"/>
    </location>
</feature>
<name>A0A8S1IPD1_9CHLO</name>
<dbReference type="Proteomes" id="UP000708148">
    <property type="component" value="Unassembled WGS sequence"/>
</dbReference>
<dbReference type="GO" id="GO:0005778">
    <property type="term" value="C:peroxisomal membrane"/>
    <property type="evidence" value="ECO:0007669"/>
    <property type="project" value="TreeGrafter"/>
</dbReference>
<feature type="compositionally biased region" description="Acidic residues" evidence="1">
    <location>
        <begin position="1"/>
        <end position="15"/>
    </location>
</feature>
<accession>A0A8S1IPD1</accession>
<dbReference type="InterPro" id="IPR006708">
    <property type="entry name" value="Pex19"/>
</dbReference>